<reference evidence="3" key="2">
    <citation type="journal article" date="2017" name="J. Anim. Genet.">
        <title>Multiple reference genome sequences of hot pepper reveal the massive evolution of plant disease resistance genes by retroduplication.</title>
        <authorList>
            <person name="Kim S."/>
            <person name="Park J."/>
            <person name="Yeom S.-I."/>
            <person name="Kim Y.-M."/>
            <person name="Seo E."/>
            <person name="Kim K.-T."/>
            <person name="Kim M.-S."/>
            <person name="Lee J.M."/>
            <person name="Cheong K."/>
            <person name="Shin H.-S."/>
            <person name="Kim S.-B."/>
            <person name="Han K."/>
            <person name="Lee J."/>
            <person name="Park M."/>
            <person name="Lee H.-A."/>
            <person name="Lee H.-Y."/>
            <person name="Lee Y."/>
            <person name="Oh S."/>
            <person name="Lee J.H."/>
            <person name="Choi E."/>
            <person name="Choi E."/>
            <person name="Lee S.E."/>
            <person name="Jeon J."/>
            <person name="Kim H."/>
            <person name="Choi G."/>
            <person name="Song H."/>
            <person name="Lee J."/>
            <person name="Lee S.-C."/>
            <person name="Kwon J.-K."/>
            <person name="Lee H.-Y."/>
            <person name="Koo N."/>
            <person name="Hong Y."/>
            <person name="Kim R.W."/>
            <person name="Kang W.-H."/>
            <person name="Huh J.H."/>
            <person name="Kang B.-C."/>
            <person name="Yang T.-J."/>
            <person name="Lee Y.-H."/>
            <person name="Bennetzen J.L."/>
            <person name="Choi D."/>
        </authorList>
    </citation>
    <scope>NUCLEOTIDE SEQUENCE [LARGE SCALE GENOMIC DNA]</scope>
    <source>
        <strain evidence="3">cv. PBC81</strain>
    </source>
</reference>
<organism evidence="2 3">
    <name type="scientific">Capsicum baccatum</name>
    <name type="common">Peruvian pepper</name>
    <dbReference type="NCBI Taxonomy" id="33114"/>
    <lineage>
        <taxon>Eukaryota</taxon>
        <taxon>Viridiplantae</taxon>
        <taxon>Streptophyta</taxon>
        <taxon>Embryophyta</taxon>
        <taxon>Tracheophyta</taxon>
        <taxon>Spermatophyta</taxon>
        <taxon>Magnoliopsida</taxon>
        <taxon>eudicotyledons</taxon>
        <taxon>Gunneridae</taxon>
        <taxon>Pentapetalae</taxon>
        <taxon>asterids</taxon>
        <taxon>lamiids</taxon>
        <taxon>Solanales</taxon>
        <taxon>Solanaceae</taxon>
        <taxon>Solanoideae</taxon>
        <taxon>Capsiceae</taxon>
        <taxon>Capsicum</taxon>
    </lineage>
</organism>
<gene>
    <name evidence="2" type="ORF">CQW23_09802</name>
</gene>
<dbReference type="OrthoDB" id="1674633at2759"/>
<evidence type="ECO:0000256" key="1">
    <source>
        <dbReference type="SAM" id="MobiDB-lite"/>
    </source>
</evidence>
<dbReference type="EMBL" id="MLFT02000004">
    <property type="protein sequence ID" value="PHT50055.1"/>
    <property type="molecule type" value="Genomic_DNA"/>
</dbReference>
<evidence type="ECO:0000313" key="2">
    <source>
        <dbReference type="EMBL" id="PHT50055.1"/>
    </source>
</evidence>
<dbReference type="Proteomes" id="UP000224567">
    <property type="component" value="Unassembled WGS sequence"/>
</dbReference>
<accession>A0A2G2WXW0</accession>
<sequence length="183" mass="20263">MEYTQYTVGGYDLVYHSYPKVFIQCMPHTRSSGQPLLPINPEPQRIGRMEAQHEIERMAAQQEQARLAALAAAQLLNPRHAAEIATPANRRDRQARFRHERRPVQPAFDDDDDDLDGDGATGAIILPPLAPGPKFNITSTMIQLLQLKGLFSGLAGDDSNMHLINFISTCKSFDNPGIGQNAI</sequence>
<protein>
    <submittedName>
        <fullName evidence="2">Uncharacterized protein</fullName>
    </submittedName>
</protein>
<comment type="caution">
    <text evidence="2">The sequence shown here is derived from an EMBL/GenBank/DDBJ whole genome shotgun (WGS) entry which is preliminary data.</text>
</comment>
<keyword evidence="3" id="KW-1185">Reference proteome</keyword>
<evidence type="ECO:0000313" key="3">
    <source>
        <dbReference type="Proteomes" id="UP000224567"/>
    </source>
</evidence>
<feature type="region of interest" description="Disordered" evidence="1">
    <location>
        <begin position="84"/>
        <end position="115"/>
    </location>
</feature>
<name>A0A2G2WXW0_CAPBA</name>
<reference evidence="2 3" key="1">
    <citation type="journal article" date="2017" name="Genome Biol.">
        <title>New reference genome sequences of hot pepper reveal the massive evolution of plant disease-resistance genes by retroduplication.</title>
        <authorList>
            <person name="Kim S."/>
            <person name="Park J."/>
            <person name="Yeom S.I."/>
            <person name="Kim Y.M."/>
            <person name="Seo E."/>
            <person name="Kim K.T."/>
            <person name="Kim M.S."/>
            <person name="Lee J.M."/>
            <person name="Cheong K."/>
            <person name="Shin H.S."/>
            <person name="Kim S.B."/>
            <person name="Han K."/>
            <person name="Lee J."/>
            <person name="Park M."/>
            <person name="Lee H.A."/>
            <person name="Lee H.Y."/>
            <person name="Lee Y."/>
            <person name="Oh S."/>
            <person name="Lee J.H."/>
            <person name="Choi E."/>
            <person name="Choi E."/>
            <person name="Lee S.E."/>
            <person name="Jeon J."/>
            <person name="Kim H."/>
            <person name="Choi G."/>
            <person name="Song H."/>
            <person name="Lee J."/>
            <person name="Lee S.C."/>
            <person name="Kwon J.K."/>
            <person name="Lee H.Y."/>
            <person name="Koo N."/>
            <person name="Hong Y."/>
            <person name="Kim R.W."/>
            <person name="Kang W.H."/>
            <person name="Huh J.H."/>
            <person name="Kang B.C."/>
            <person name="Yang T.J."/>
            <person name="Lee Y.H."/>
            <person name="Bennetzen J.L."/>
            <person name="Choi D."/>
        </authorList>
    </citation>
    <scope>NUCLEOTIDE SEQUENCE [LARGE SCALE GENOMIC DNA]</scope>
    <source>
        <strain evidence="3">cv. PBC81</strain>
    </source>
</reference>
<proteinExistence type="predicted"/>
<dbReference type="AlphaFoldDB" id="A0A2G2WXW0"/>